<evidence type="ECO:0000256" key="1">
    <source>
        <dbReference type="SAM" id="MobiDB-lite"/>
    </source>
</evidence>
<gene>
    <name evidence="2" type="ORF">GCM10020367_19920</name>
</gene>
<protein>
    <submittedName>
        <fullName evidence="2">Uncharacterized protein</fullName>
    </submittedName>
</protein>
<feature type="region of interest" description="Disordered" evidence="1">
    <location>
        <begin position="132"/>
        <end position="158"/>
    </location>
</feature>
<accession>A0ABP6S8R7</accession>
<organism evidence="2 3">
    <name type="scientific">Streptomyces sannanensis</name>
    <dbReference type="NCBI Taxonomy" id="285536"/>
    <lineage>
        <taxon>Bacteria</taxon>
        <taxon>Bacillati</taxon>
        <taxon>Actinomycetota</taxon>
        <taxon>Actinomycetes</taxon>
        <taxon>Kitasatosporales</taxon>
        <taxon>Streptomycetaceae</taxon>
        <taxon>Streptomyces</taxon>
    </lineage>
</organism>
<sequence length="158" mass="17194">MARLEREATAFAQRRMDRRERGPQVIVGYEALERVARHRRELELAAPPGLRRGALHPLDLAPPPGPGQRGTVRVEADEPAGMTLPPCTVQHGTGATPDVQDRPRRHDQLAISLATELTEALRDTLRVAESRGHRLLAPGPDTRADDTMGPTLPAAAFG</sequence>
<comment type="caution">
    <text evidence="2">The sequence shown here is derived from an EMBL/GenBank/DDBJ whole genome shotgun (WGS) entry which is preliminary data.</text>
</comment>
<feature type="region of interest" description="Disordered" evidence="1">
    <location>
        <begin position="1"/>
        <end position="22"/>
    </location>
</feature>
<proteinExistence type="predicted"/>
<feature type="region of interest" description="Disordered" evidence="1">
    <location>
        <begin position="45"/>
        <end position="104"/>
    </location>
</feature>
<name>A0ABP6S8R7_9ACTN</name>
<keyword evidence="3" id="KW-1185">Reference proteome</keyword>
<reference evidence="3" key="1">
    <citation type="journal article" date="2019" name="Int. J. Syst. Evol. Microbiol.">
        <title>The Global Catalogue of Microorganisms (GCM) 10K type strain sequencing project: providing services to taxonomists for standard genome sequencing and annotation.</title>
        <authorList>
            <consortium name="The Broad Institute Genomics Platform"/>
            <consortium name="The Broad Institute Genome Sequencing Center for Infectious Disease"/>
            <person name="Wu L."/>
            <person name="Ma J."/>
        </authorList>
    </citation>
    <scope>NUCLEOTIDE SEQUENCE [LARGE SCALE GENOMIC DNA]</scope>
    <source>
        <strain evidence="3">JCM 9651</strain>
    </source>
</reference>
<evidence type="ECO:0000313" key="3">
    <source>
        <dbReference type="Proteomes" id="UP001499990"/>
    </source>
</evidence>
<dbReference type="EMBL" id="BAAAYL010000001">
    <property type="protein sequence ID" value="GAA3371001.1"/>
    <property type="molecule type" value="Genomic_DNA"/>
</dbReference>
<evidence type="ECO:0000313" key="2">
    <source>
        <dbReference type="EMBL" id="GAA3371001.1"/>
    </source>
</evidence>
<dbReference type="Proteomes" id="UP001499990">
    <property type="component" value="Unassembled WGS sequence"/>
</dbReference>